<dbReference type="RefSeq" id="WP_088571090.1">
    <property type="nucleotide sequence ID" value="NZ_FYEK01000027.1"/>
</dbReference>
<accession>A0A212QXX9</accession>
<gene>
    <name evidence="3" type="ORF">SAMN02746019_00008380</name>
</gene>
<dbReference type="EMBL" id="FYEK01000027">
    <property type="protein sequence ID" value="SNB64584.1"/>
    <property type="molecule type" value="Genomic_DNA"/>
</dbReference>
<organism evidence="3 4">
    <name type="scientific">Thermoflexus hugenholtzii JAD2</name>
    <dbReference type="NCBI Taxonomy" id="877466"/>
    <lineage>
        <taxon>Bacteria</taxon>
        <taxon>Bacillati</taxon>
        <taxon>Chloroflexota</taxon>
        <taxon>Thermoflexia</taxon>
        <taxon>Thermoflexales</taxon>
        <taxon>Thermoflexaceae</taxon>
        <taxon>Thermoflexus</taxon>
    </lineage>
</organism>
<dbReference type="AlphaFoldDB" id="A0A212QXX9"/>
<keyword evidence="2" id="KW-0472">Membrane</keyword>
<evidence type="ECO:0000256" key="1">
    <source>
        <dbReference type="SAM" id="MobiDB-lite"/>
    </source>
</evidence>
<dbReference type="InParanoid" id="A0A212QXX9"/>
<feature type="region of interest" description="Disordered" evidence="1">
    <location>
        <begin position="237"/>
        <end position="264"/>
    </location>
</feature>
<keyword evidence="2" id="KW-0812">Transmembrane</keyword>
<feature type="transmembrane region" description="Helical" evidence="2">
    <location>
        <begin position="89"/>
        <end position="111"/>
    </location>
</feature>
<protein>
    <recommendedName>
        <fullName evidence="5">DUF5667 domain-containing protein</fullName>
    </recommendedName>
</protein>
<evidence type="ECO:0008006" key="5">
    <source>
        <dbReference type="Google" id="ProtNLM"/>
    </source>
</evidence>
<name>A0A212QXX9_9CHLR</name>
<evidence type="ECO:0000313" key="3">
    <source>
        <dbReference type="EMBL" id="SNB64584.1"/>
    </source>
</evidence>
<evidence type="ECO:0000256" key="2">
    <source>
        <dbReference type="SAM" id="Phobius"/>
    </source>
</evidence>
<evidence type="ECO:0000313" key="4">
    <source>
        <dbReference type="Proteomes" id="UP000197025"/>
    </source>
</evidence>
<keyword evidence="2" id="KW-1133">Transmembrane helix</keyword>
<dbReference type="OrthoDB" id="3402808at2"/>
<reference evidence="4" key="1">
    <citation type="submission" date="2017-06" db="EMBL/GenBank/DDBJ databases">
        <authorList>
            <person name="Varghese N."/>
            <person name="Submissions S."/>
        </authorList>
    </citation>
    <scope>NUCLEOTIDE SEQUENCE [LARGE SCALE GENOMIC DNA]</scope>
    <source>
        <strain evidence="4">JAD2</strain>
    </source>
</reference>
<feature type="compositionally biased region" description="Pro residues" evidence="1">
    <location>
        <begin position="245"/>
        <end position="264"/>
    </location>
</feature>
<proteinExistence type="predicted"/>
<dbReference type="Proteomes" id="UP000197025">
    <property type="component" value="Unassembled WGS sequence"/>
</dbReference>
<keyword evidence="4" id="KW-1185">Reference proteome</keyword>
<sequence>MSLKQPSFEEALARCLEEVAAGADVERVVARYPAYAAALRPLLETALQLRETEVPPPREEAIRRGRMRAVGAARRMRPATRSGLTVRRWVSALLTAGLLLALLFGGGALGVRVAEASLPGDPLYPLKLLKESAELTWAEWQGDPTPALIRQLERRSEEIETLQRQGRPVHPAALQRSTRLLIRLILLAEQHPDHPLLRQRALQAIERHRMVLLALRDRVPLAARPALERALERAERAREAIRKAPIPPGPPGRRPEPPVPGPKR</sequence>